<comment type="caution">
    <text evidence="6">The sequence shown here is derived from an EMBL/GenBank/DDBJ whole genome shotgun (WGS) entry which is preliminary data.</text>
</comment>
<dbReference type="PANTHER" id="PTHR43280">
    <property type="entry name" value="ARAC-FAMILY TRANSCRIPTIONAL REGULATOR"/>
    <property type="match status" value="1"/>
</dbReference>
<evidence type="ECO:0000256" key="1">
    <source>
        <dbReference type="ARBA" id="ARBA00023015"/>
    </source>
</evidence>
<dbReference type="Gene3D" id="1.10.10.60">
    <property type="entry name" value="Homeodomain-like"/>
    <property type="match status" value="1"/>
</dbReference>
<accession>A0ABQ4BFW6</accession>
<organism evidence="6 7">
    <name type="scientific">Actinoplanes palleronii</name>
    <dbReference type="NCBI Taxonomy" id="113570"/>
    <lineage>
        <taxon>Bacteria</taxon>
        <taxon>Bacillati</taxon>
        <taxon>Actinomycetota</taxon>
        <taxon>Actinomycetes</taxon>
        <taxon>Micromonosporales</taxon>
        <taxon>Micromonosporaceae</taxon>
        <taxon>Actinoplanes</taxon>
    </lineage>
</organism>
<dbReference type="EMBL" id="BOMS01000088">
    <property type="protein sequence ID" value="GIE69542.1"/>
    <property type="molecule type" value="Genomic_DNA"/>
</dbReference>
<evidence type="ECO:0000313" key="7">
    <source>
        <dbReference type="Proteomes" id="UP000624709"/>
    </source>
</evidence>
<dbReference type="Pfam" id="PF12833">
    <property type="entry name" value="HTH_18"/>
    <property type="match status" value="1"/>
</dbReference>
<evidence type="ECO:0000256" key="3">
    <source>
        <dbReference type="ARBA" id="ARBA00023163"/>
    </source>
</evidence>
<protein>
    <recommendedName>
        <fullName evidence="5">HTH araC/xylS-type domain-containing protein</fullName>
    </recommendedName>
</protein>
<sequence>MDLDPDRAARGAYRRGYLAGAGGMPPGVGHRFLYEPQHRRHDRPGHRLAQLHGQPDRRAGVSGKELIDRRIVLEAQRLLAHSDHTAAQIAARLGFASATNFSKYFHTRTGVTPIAFRGSSRTT</sequence>
<feature type="region of interest" description="Disordered" evidence="4">
    <location>
        <begin position="38"/>
        <end position="62"/>
    </location>
</feature>
<keyword evidence="7" id="KW-1185">Reference proteome</keyword>
<evidence type="ECO:0000256" key="4">
    <source>
        <dbReference type="SAM" id="MobiDB-lite"/>
    </source>
</evidence>
<proteinExistence type="predicted"/>
<dbReference type="PANTHER" id="PTHR43280:SF32">
    <property type="entry name" value="TRANSCRIPTIONAL REGULATORY PROTEIN"/>
    <property type="match status" value="1"/>
</dbReference>
<dbReference type="InterPro" id="IPR009057">
    <property type="entry name" value="Homeodomain-like_sf"/>
</dbReference>
<evidence type="ECO:0000313" key="6">
    <source>
        <dbReference type="EMBL" id="GIE69542.1"/>
    </source>
</evidence>
<keyword evidence="1" id="KW-0805">Transcription regulation</keyword>
<keyword evidence="2" id="KW-0238">DNA-binding</keyword>
<dbReference type="SMART" id="SM00342">
    <property type="entry name" value="HTH_ARAC"/>
    <property type="match status" value="1"/>
</dbReference>
<dbReference type="Proteomes" id="UP000624709">
    <property type="component" value="Unassembled WGS sequence"/>
</dbReference>
<dbReference type="PROSITE" id="PS01124">
    <property type="entry name" value="HTH_ARAC_FAMILY_2"/>
    <property type="match status" value="1"/>
</dbReference>
<evidence type="ECO:0000256" key="2">
    <source>
        <dbReference type="ARBA" id="ARBA00023125"/>
    </source>
</evidence>
<dbReference type="InterPro" id="IPR018060">
    <property type="entry name" value="HTH_AraC"/>
</dbReference>
<keyword evidence="3" id="KW-0804">Transcription</keyword>
<reference evidence="6 7" key="1">
    <citation type="submission" date="2021-01" db="EMBL/GenBank/DDBJ databases">
        <title>Whole genome shotgun sequence of Actinoplanes palleronii NBRC 14916.</title>
        <authorList>
            <person name="Komaki H."/>
            <person name="Tamura T."/>
        </authorList>
    </citation>
    <scope>NUCLEOTIDE SEQUENCE [LARGE SCALE GENOMIC DNA]</scope>
    <source>
        <strain evidence="6 7">NBRC 14916</strain>
    </source>
</reference>
<name>A0ABQ4BFW6_9ACTN</name>
<evidence type="ECO:0000259" key="5">
    <source>
        <dbReference type="PROSITE" id="PS01124"/>
    </source>
</evidence>
<feature type="domain" description="HTH araC/xylS-type" evidence="5">
    <location>
        <begin position="57"/>
        <end position="119"/>
    </location>
</feature>
<gene>
    <name evidence="6" type="ORF">Apa02nite_056500</name>
</gene>
<dbReference type="SUPFAM" id="SSF46689">
    <property type="entry name" value="Homeodomain-like"/>
    <property type="match status" value="1"/>
</dbReference>